<dbReference type="GO" id="GO:0008889">
    <property type="term" value="F:glycerophosphodiester phosphodiesterase activity"/>
    <property type="evidence" value="ECO:0007669"/>
    <property type="project" value="TreeGrafter"/>
</dbReference>
<reference evidence="3 4" key="1">
    <citation type="journal article" date="2009" name="BMC Genomics">
        <title>The complete genome sequence of Xanthomonas albilineans provides new insights into the reductive genome evolution of the xylem-limited Xanthomonadaceae.</title>
        <authorList>
            <person name="Pieretti I."/>
            <person name="Royer M."/>
            <person name="Barbe V."/>
            <person name="Carrere S."/>
            <person name="Koebnik R."/>
            <person name="Cociancich S."/>
            <person name="Couloux A."/>
            <person name="Darrasse A."/>
            <person name="Gouzy J."/>
            <person name="Jacques M.A."/>
            <person name="Lauber E."/>
            <person name="Manceau C."/>
            <person name="Mangenot S."/>
            <person name="Poussier S."/>
            <person name="Segurens B."/>
            <person name="Szurek B."/>
            <person name="Verdier V."/>
            <person name="Arlat M."/>
            <person name="Rott P."/>
        </authorList>
    </citation>
    <scope>NUCLEOTIDE SEQUENCE [LARGE SCALE GENOMIC DNA]</scope>
    <source>
        <strain evidence="4">GPE PC73 / CFBP 7063</strain>
    </source>
</reference>
<sequence>MKLLRNSLKTLSLTFGFASLAALPGLASADNDWNPQFILSVMMNPYATPESHSPNIVVISHRGVIRRGCPENSICSIINTYRHDVEAIELDVKQNADGQLWLFHDQNAGRVVDHNPNFNIFQPATNPVGWDPDIRTMHNEDLDYAYLRDRFFNVTHFHPTSLETALNTVLNGANHMVVVLDLKTLDDVSRAADIIKAFHMENQVVLKFSASLVAATPYGIENYTKGVRFAPTIYARDMDNIADGGYLGLCGSITPNTPFCRVNAWIDEAKGTNNGGFAWLEIGNKQPRRGDPTAELLADKQAQRYAIGAFSPVPEYRFRNHDGRHYVRTNGTCCASLDDYLSTTKYFGNEIADDRPNFRAQVVSGFTSIITDDPLGVIAANLNRNTSLYH</sequence>
<dbReference type="CDD" id="cd08566">
    <property type="entry name" value="GDPD_AtGDE_like"/>
    <property type="match status" value="1"/>
</dbReference>
<dbReference type="Gene3D" id="3.20.20.190">
    <property type="entry name" value="Phosphatidylinositol (PI) phosphodiesterase"/>
    <property type="match status" value="1"/>
</dbReference>
<dbReference type="InterPro" id="IPR030395">
    <property type="entry name" value="GP_PDE_dom"/>
</dbReference>
<feature type="chain" id="PRO_5003038212" description="GP-PDE domain-containing protein" evidence="1">
    <location>
        <begin position="22"/>
        <end position="390"/>
    </location>
</feature>
<dbReference type="GO" id="GO:0006580">
    <property type="term" value="P:ethanolamine metabolic process"/>
    <property type="evidence" value="ECO:0007669"/>
    <property type="project" value="TreeGrafter"/>
</dbReference>
<dbReference type="GO" id="GO:0006644">
    <property type="term" value="P:phospholipid metabolic process"/>
    <property type="evidence" value="ECO:0007669"/>
    <property type="project" value="TreeGrafter"/>
</dbReference>
<dbReference type="KEGG" id="xal:XALC_0551"/>
<dbReference type="GO" id="GO:0070291">
    <property type="term" value="P:N-acylethanolamine metabolic process"/>
    <property type="evidence" value="ECO:0007669"/>
    <property type="project" value="TreeGrafter"/>
</dbReference>
<feature type="signal peptide" evidence="1">
    <location>
        <begin position="1"/>
        <end position="21"/>
    </location>
</feature>
<gene>
    <name evidence="3" type="ordered locus">XALc_0551</name>
</gene>
<dbReference type="Proteomes" id="UP000001890">
    <property type="component" value="Chromosome"/>
</dbReference>
<dbReference type="PANTHER" id="PTHR46320:SF1">
    <property type="entry name" value="GLYCEROPHOSPHODIESTER PHOSPHODIESTERASE 1"/>
    <property type="match status" value="1"/>
</dbReference>
<dbReference type="EMBL" id="FP565176">
    <property type="protein sequence ID" value="CBA15080.1"/>
    <property type="molecule type" value="Genomic_DNA"/>
</dbReference>
<dbReference type="PANTHER" id="PTHR46320">
    <property type="entry name" value="GLYCEROPHOSPHODIESTER PHOSPHODIESTERASE 1"/>
    <property type="match status" value="1"/>
</dbReference>
<dbReference type="OrthoDB" id="9795622at2"/>
<evidence type="ECO:0000313" key="3">
    <source>
        <dbReference type="EMBL" id="CBA15080.1"/>
    </source>
</evidence>
<evidence type="ECO:0000259" key="2">
    <source>
        <dbReference type="Pfam" id="PF03009"/>
    </source>
</evidence>
<keyword evidence="1" id="KW-0732">Signal</keyword>
<protein>
    <recommendedName>
        <fullName evidence="2">GP-PDE domain-containing protein</fullName>
    </recommendedName>
</protein>
<dbReference type="STRING" id="380358.XALC_0551"/>
<proteinExistence type="predicted"/>
<dbReference type="GO" id="GO:0005886">
    <property type="term" value="C:plasma membrane"/>
    <property type="evidence" value="ECO:0007669"/>
    <property type="project" value="TreeGrafter"/>
</dbReference>
<evidence type="ECO:0000313" key="4">
    <source>
        <dbReference type="Proteomes" id="UP000001890"/>
    </source>
</evidence>
<dbReference type="SUPFAM" id="SSF51695">
    <property type="entry name" value="PLC-like phosphodiesterases"/>
    <property type="match status" value="1"/>
</dbReference>
<evidence type="ECO:0000256" key="1">
    <source>
        <dbReference type="SAM" id="SignalP"/>
    </source>
</evidence>
<dbReference type="PATRIC" id="fig|29447.3.peg.551"/>
<keyword evidence="4" id="KW-1185">Reference proteome</keyword>
<feature type="domain" description="GP-PDE" evidence="2">
    <location>
        <begin position="61"/>
        <end position="184"/>
    </location>
</feature>
<accession>D2UB84</accession>
<dbReference type="InterPro" id="IPR017946">
    <property type="entry name" value="PLC-like_Pdiesterase_TIM-brl"/>
</dbReference>
<organism evidence="3 4">
    <name type="scientific">Xanthomonas albilineans (strain GPE PC73 / CFBP 7063)</name>
    <dbReference type="NCBI Taxonomy" id="380358"/>
    <lineage>
        <taxon>Bacteria</taxon>
        <taxon>Pseudomonadati</taxon>
        <taxon>Pseudomonadota</taxon>
        <taxon>Gammaproteobacteria</taxon>
        <taxon>Lysobacterales</taxon>
        <taxon>Lysobacteraceae</taxon>
        <taxon>Xanthomonas</taxon>
    </lineage>
</organism>
<name>D2UB84_XANAP</name>
<dbReference type="AlphaFoldDB" id="D2UB84"/>
<dbReference type="Pfam" id="PF03009">
    <property type="entry name" value="GDPD"/>
    <property type="match status" value="1"/>
</dbReference>